<dbReference type="InterPro" id="IPR001148">
    <property type="entry name" value="CA_dom"/>
</dbReference>
<evidence type="ECO:0000256" key="1">
    <source>
        <dbReference type="ARBA" id="ARBA00001947"/>
    </source>
</evidence>
<evidence type="ECO:0000256" key="5">
    <source>
        <dbReference type="ARBA" id="ARBA00023239"/>
    </source>
</evidence>
<comment type="catalytic activity">
    <reaction evidence="6">
        <text>hydrogencarbonate + H(+) = CO2 + H2O</text>
        <dbReference type="Rhea" id="RHEA:10748"/>
        <dbReference type="ChEBI" id="CHEBI:15377"/>
        <dbReference type="ChEBI" id="CHEBI:15378"/>
        <dbReference type="ChEBI" id="CHEBI:16526"/>
        <dbReference type="ChEBI" id="CHEBI:17544"/>
        <dbReference type="EC" id="4.2.1.1"/>
    </reaction>
</comment>
<organism evidence="9 10">
    <name type="scientific">Lonchura striata</name>
    <name type="common">white-rumped munia</name>
    <dbReference type="NCBI Taxonomy" id="40157"/>
    <lineage>
        <taxon>Eukaryota</taxon>
        <taxon>Metazoa</taxon>
        <taxon>Chordata</taxon>
        <taxon>Craniata</taxon>
        <taxon>Vertebrata</taxon>
        <taxon>Euteleostomi</taxon>
        <taxon>Archelosauria</taxon>
        <taxon>Archosauria</taxon>
        <taxon>Dinosauria</taxon>
        <taxon>Saurischia</taxon>
        <taxon>Theropoda</taxon>
        <taxon>Coelurosauria</taxon>
        <taxon>Aves</taxon>
        <taxon>Neognathae</taxon>
        <taxon>Neoaves</taxon>
        <taxon>Telluraves</taxon>
        <taxon>Australaves</taxon>
        <taxon>Passeriformes</taxon>
        <taxon>Passeroidea</taxon>
        <taxon>Estrildidae</taxon>
        <taxon>Estrildinae</taxon>
        <taxon>Lonchura</taxon>
    </lineage>
</organism>
<dbReference type="GO" id="GO:0005829">
    <property type="term" value="C:cytosol"/>
    <property type="evidence" value="ECO:0007669"/>
    <property type="project" value="TreeGrafter"/>
</dbReference>
<dbReference type="Proteomes" id="UP000197619">
    <property type="component" value="Unassembled WGS sequence"/>
</dbReference>
<proteinExistence type="inferred from homology"/>
<sequence length="244" mass="26849">MAQSVWGYDSDNGPERWHENYPLAKGDKQSPIEINSKEVQHDSSLASWHASYDPGAAKTILNNGRTCRVVFDDTFDRSVLRGGPLSGAYRLRQLHLHWGSSDQHGSEHAIDGVKYAAEGKEAPFQHFDPSILFPKSRDYWTYHGSFTTPPCEECITWILLREPIEVSSDQAENSPDNSNPKVPKNPVTSSSCTAISTVPMAQAVILKMVPHISSNILLGHTEAIPPKVLHSHGSEPVGSTIKLG</sequence>
<evidence type="ECO:0000313" key="9">
    <source>
        <dbReference type="EMBL" id="OWK61463.1"/>
    </source>
</evidence>
<keyword evidence="10" id="KW-1185">Reference proteome</keyword>
<evidence type="ECO:0000256" key="3">
    <source>
        <dbReference type="ARBA" id="ARBA00010718"/>
    </source>
</evidence>
<dbReference type="EC" id="4.2.1.1" evidence="4"/>
<comment type="similarity">
    <text evidence="3">Belongs to the alpha-carbonic anhydrase family.</text>
</comment>
<keyword evidence="5" id="KW-0456">Lyase</keyword>
<dbReference type="GO" id="GO:0008270">
    <property type="term" value="F:zinc ion binding"/>
    <property type="evidence" value="ECO:0007669"/>
    <property type="project" value="InterPro"/>
</dbReference>
<dbReference type="Pfam" id="PF00194">
    <property type="entry name" value="Carb_anhydrase"/>
    <property type="match status" value="1"/>
</dbReference>
<comment type="cofactor">
    <cofactor evidence="1">
        <name>Zn(2+)</name>
        <dbReference type="ChEBI" id="CHEBI:29105"/>
    </cofactor>
</comment>
<feature type="domain" description="Alpha-carbonic anhydrase" evidence="8">
    <location>
        <begin position="4"/>
        <end position="209"/>
    </location>
</feature>
<comment type="caution">
    <text evidence="9">The sequence shown here is derived from an EMBL/GenBank/DDBJ whole genome shotgun (WGS) entry which is preliminary data.</text>
</comment>
<dbReference type="EMBL" id="MUZQ01000042">
    <property type="protein sequence ID" value="OWK61463.1"/>
    <property type="molecule type" value="Genomic_DNA"/>
</dbReference>
<dbReference type="Gene3D" id="3.10.200.10">
    <property type="entry name" value="Alpha carbonic anhydrase"/>
    <property type="match status" value="2"/>
</dbReference>
<dbReference type="InterPro" id="IPR023561">
    <property type="entry name" value="Carbonic_anhydrase_a-class"/>
</dbReference>
<accession>A0A218V633</accession>
<name>A0A218V633_9PASE</name>
<dbReference type="InterPro" id="IPR036398">
    <property type="entry name" value="CA_dom_sf"/>
</dbReference>
<dbReference type="SMART" id="SM01057">
    <property type="entry name" value="Carb_anhydrase"/>
    <property type="match status" value="1"/>
</dbReference>
<feature type="region of interest" description="Disordered" evidence="7">
    <location>
        <begin position="168"/>
        <end position="190"/>
    </location>
</feature>
<evidence type="ECO:0000256" key="4">
    <source>
        <dbReference type="ARBA" id="ARBA00012925"/>
    </source>
</evidence>
<evidence type="ECO:0000256" key="7">
    <source>
        <dbReference type="SAM" id="MobiDB-lite"/>
    </source>
</evidence>
<dbReference type="GO" id="GO:0004089">
    <property type="term" value="F:carbonate dehydratase activity"/>
    <property type="evidence" value="ECO:0007669"/>
    <property type="project" value="UniProtKB-EC"/>
</dbReference>
<dbReference type="PROSITE" id="PS51144">
    <property type="entry name" value="ALPHA_CA_2"/>
    <property type="match status" value="1"/>
</dbReference>
<evidence type="ECO:0000259" key="8">
    <source>
        <dbReference type="PROSITE" id="PS51144"/>
    </source>
</evidence>
<evidence type="ECO:0000256" key="2">
    <source>
        <dbReference type="ARBA" id="ARBA00002904"/>
    </source>
</evidence>
<protein>
    <recommendedName>
        <fullName evidence="4">carbonic anhydrase</fullName>
        <ecNumber evidence="4">4.2.1.1</ecNumber>
    </recommendedName>
</protein>
<dbReference type="PANTHER" id="PTHR18952:SF127">
    <property type="entry name" value="CARBONIC ANHYDRASE 3"/>
    <property type="match status" value="1"/>
</dbReference>
<evidence type="ECO:0000313" key="10">
    <source>
        <dbReference type="Proteomes" id="UP000197619"/>
    </source>
</evidence>
<dbReference type="SUPFAM" id="SSF51069">
    <property type="entry name" value="Carbonic anhydrase"/>
    <property type="match status" value="1"/>
</dbReference>
<gene>
    <name evidence="9" type="primary">CA3_0</name>
    <name evidence="9" type="ORF">RLOC_00012756</name>
</gene>
<dbReference type="AlphaFoldDB" id="A0A218V633"/>
<dbReference type="PANTHER" id="PTHR18952">
    <property type="entry name" value="CARBONIC ANHYDRASE"/>
    <property type="match status" value="1"/>
</dbReference>
<evidence type="ECO:0000256" key="6">
    <source>
        <dbReference type="ARBA" id="ARBA00048348"/>
    </source>
</evidence>
<comment type="function">
    <text evidence="2">Reversible hydration of carbon dioxide.</text>
</comment>
<reference evidence="9 10" key="1">
    <citation type="submission" date="2017-05" db="EMBL/GenBank/DDBJ databases">
        <title>Genome of assembly of the Bengalese finch, Lonchura striata domestica.</title>
        <authorList>
            <person name="Colquitt B.M."/>
            <person name="Brainard M.S."/>
        </authorList>
    </citation>
    <scope>NUCLEOTIDE SEQUENCE [LARGE SCALE GENOMIC DNA]</scope>
    <source>
        <strain evidence="9">White83orange57</strain>
    </source>
</reference>